<dbReference type="GO" id="GO:0034703">
    <property type="term" value="C:cation channel complex"/>
    <property type="evidence" value="ECO:0007669"/>
    <property type="project" value="TreeGrafter"/>
</dbReference>
<dbReference type="EMBL" id="SEYY01009160">
    <property type="protein sequence ID" value="KAB7501882.1"/>
    <property type="molecule type" value="Genomic_DNA"/>
</dbReference>
<dbReference type="InterPro" id="IPR002153">
    <property type="entry name" value="TRPC_channel"/>
</dbReference>
<protein>
    <submittedName>
        <fullName evidence="10">Transient receptor potential-gamma protein</fullName>
    </submittedName>
</protein>
<reference evidence="10 11" key="1">
    <citation type="journal article" date="2019" name="PLoS Biol.">
        <title>Sex chromosomes control vertical transmission of feminizing Wolbachia symbionts in an isopod.</title>
        <authorList>
            <person name="Becking T."/>
            <person name="Chebbi M.A."/>
            <person name="Giraud I."/>
            <person name="Moumen B."/>
            <person name="Laverre T."/>
            <person name="Caubet Y."/>
            <person name="Peccoud J."/>
            <person name="Gilbert C."/>
            <person name="Cordaux R."/>
        </authorList>
    </citation>
    <scope>NUCLEOTIDE SEQUENCE [LARGE SCALE GENOMIC DNA]</scope>
    <source>
        <strain evidence="10">ANa2</strain>
        <tissue evidence="10">Whole body excluding digestive tract and cuticle</tissue>
    </source>
</reference>
<evidence type="ECO:0000256" key="6">
    <source>
        <dbReference type="ARBA" id="ARBA00023136"/>
    </source>
</evidence>
<dbReference type="AlphaFoldDB" id="A0A5N5T606"/>
<evidence type="ECO:0000256" key="4">
    <source>
        <dbReference type="ARBA" id="ARBA00022989"/>
    </source>
</evidence>
<keyword evidence="11" id="KW-1185">Reference proteome</keyword>
<dbReference type="GO" id="GO:0070679">
    <property type="term" value="F:inositol 1,4,5 trisphosphate binding"/>
    <property type="evidence" value="ECO:0007669"/>
    <property type="project" value="TreeGrafter"/>
</dbReference>
<dbReference type="GO" id="GO:0051480">
    <property type="term" value="P:regulation of cytosolic calcium ion concentration"/>
    <property type="evidence" value="ECO:0007669"/>
    <property type="project" value="TreeGrafter"/>
</dbReference>
<accession>A0A5N5T606</accession>
<keyword evidence="3 8" id="KW-0812">Transmembrane</keyword>
<evidence type="ECO:0000256" key="1">
    <source>
        <dbReference type="ARBA" id="ARBA00004141"/>
    </source>
</evidence>
<evidence type="ECO:0000313" key="10">
    <source>
        <dbReference type="EMBL" id="KAB7501882.1"/>
    </source>
</evidence>
<comment type="caution">
    <text evidence="10">The sequence shown here is derived from an EMBL/GenBank/DDBJ whole genome shotgun (WGS) entry which is preliminary data.</text>
</comment>
<evidence type="ECO:0000256" key="7">
    <source>
        <dbReference type="ARBA" id="ARBA00023303"/>
    </source>
</evidence>
<evidence type="ECO:0000256" key="5">
    <source>
        <dbReference type="ARBA" id="ARBA00023065"/>
    </source>
</evidence>
<dbReference type="PANTHER" id="PTHR10117">
    <property type="entry name" value="TRANSIENT RECEPTOR POTENTIAL CHANNEL"/>
    <property type="match status" value="1"/>
</dbReference>
<evidence type="ECO:0000256" key="3">
    <source>
        <dbReference type="ARBA" id="ARBA00022692"/>
    </source>
</evidence>
<dbReference type="OrthoDB" id="2373987at2759"/>
<proteinExistence type="predicted"/>
<evidence type="ECO:0000259" key="9">
    <source>
        <dbReference type="Pfam" id="PF00520"/>
    </source>
</evidence>
<keyword evidence="10" id="KW-0675">Receptor</keyword>
<feature type="transmembrane region" description="Helical" evidence="8">
    <location>
        <begin position="6"/>
        <end position="30"/>
    </location>
</feature>
<evidence type="ECO:0000256" key="2">
    <source>
        <dbReference type="ARBA" id="ARBA00022448"/>
    </source>
</evidence>
<dbReference type="Pfam" id="PF00520">
    <property type="entry name" value="Ion_trans"/>
    <property type="match status" value="1"/>
</dbReference>
<dbReference type="GO" id="GO:0005886">
    <property type="term" value="C:plasma membrane"/>
    <property type="evidence" value="ECO:0007669"/>
    <property type="project" value="TreeGrafter"/>
</dbReference>
<gene>
    <name evidence="10" type="primary">Trpgamma_1</name>
    <name evidence="10" type="ORF">Anas_11264</name>
</gene>
<dbReference type="Proteomes" id="UP000326759">
    <property type="component" value="Unassembled WGS sequence"/>
</dbReference>
<evidence type="ECO:0000256" key="8">
    <source>
        <dbReference type="SAM" id="Phobius"/>
    </source>
</evidence>
<keyword evidence="4 8" id="KW-1133">Transmembrane helix</keyword>
<dbReference type="InterPro" id="IPR005821">
    <property type="entry name" value="Ion_trans_dom"/>
</dbReference>
<feature type="transmembrane region" description="Helical" evidence="8">
    <location>
        <begin position="50"/>
        <end position="68"/>
    </location>
</feature>
<comment type="subcellular location">
    <subcellularLocation>
        <location evidence="1">Membrane</location>
        <topology evidence="1">Multi-pass membrane protein</topology>
    </subcellularLocation>
</comment>
<dbReference type="PANTHER" id="PTHR10117:SF54">
    <property type="entry name" value="TRANSIENT RECEPTOR POTENTIAL-GAMMA PROTEIN"/>
    <property type="match status" value="1"/>
</dbReference>
<name>A0A5N5T606_9CRUS</name>
<sequence>MIVDILKFAFLYLLTLFAFSCGMNQLLWFYSDLEKKACEELNDMINSVRLFDYFSLFETTQTLFWAAFGLIDLQNFELEGIKPFTRFWGMLMFGTYSVINVIVLLNLLIAMMNHSYQLVSVSSVSVHMKDSKAKASRWPTGLNNELVEDLGYLRYLVRKIELVSYIIRGYQELSTTSAIYNIECFKYNFIHVMDIMLNVNIEF</sequence>
<organism evidence="10 11">
    <name type="scientific">Armadillidium nasatum</name>
    <dbReference type="NCBI Taxonomy" id="96803"/>
    <lineage>
        <taxon>Eukaryota</taxon>
        <taxon>Metazoa</taxon>
        <taxon>Ecdysozoa</taxon>
        <taxon>Arthropoda</taxon>
        <taxon>Crustacea</taxon>
        <taxon>Multicrustacea</taxon>
        <taxon>Malacostraca</taxon>
        <taxon>Eumalacostraca</taxon>
        <taxon>Peracarida</taxon>
        <taxon>Isopoda</taxon>
        <taxon>Oniscidea</taxon>
        <taxon>Crinocheta</taxon>
        <taxon>Armadillidiidae</taxon>
        <taxon>Armadillidium</taxon>
    </lineage>
</organism>
<keyword evidence="5" id="KW-0406">Ion transport</keyword>
<dbReference type="GO" id="GO:0015279">
    <property type="term" value="F:store-operated calcium channel activity"/>
    <property type="evidence" value="ECO:0007669"/>
    <property type="project" value="TreeGrafter"/>
</dbReference>
<keyword evidence="7" id="KW-0407">Ion channel</keyword>
<keyword evidence="6 8" id="KW-0472">Membrane</keyword>
<keyword evidence="2" id="KW-0813">Transport</keyword>
<feature type="transmembrane region" description="Helical" evidence="8">
    <location>
        <begin position="88"/>
        <end position="109"/>
    </location>
</feature>
<dbReference type="PROSITE" id="PS51257">
    <property type="entry name" value="PROKAR_LIPOPROTEIN"/>
    <property type="match status" value="1"/>
</dbReference>
<evidence type="ECO:0000313" key="11">
    <source>
        <dbReference type="Proteomes" id="UP000326759"/>
    </source>
</evidence>
<feature type="domain" description="Ion transport" evidence="9">
    <location>
        <begin position="2"/>
        <end position="119"/>
    </location>
</feature>